<dbReference type="RefSeq" id="WP_206966166.1">
    <property type="nucleotide sequence ID" value="NZ_JAFLVX010000018.1"/>
</dbReference>
<keyword evidence="1" id="KW-0812">Transmembrane</keyword>
<organism evidence="2 3">
    <name type="scientific">Candidatus Vagococcus giribetii</name>
    <dbReference type="NCBI Taxonomy" id="2230876"/>
    <lineage>
        <taxon>Bacteria</taxon>
        <taxon>Bacillati</taxon>
        <taxon>Bacillota</taxon>
        <taxon>Bacilli</taxon>
        <taxon>Lactobacillales</taxon>
        <taxon>Enterococcaceae</taxon>
        <taxon>Vagococcus</taxon>
    </lineage>
</organism>
<dbReference type="EMBL" id="JAFLVX010000018">
    <property type="protein sequence ID" value="MBO0476800.1"/>
    <property type="molecule type" value="Genomic_DNA"/>
</dbReference>
<proteinExistence type="predicted"/>
<comment type="caution">
    <text evidence="2">The sequence shown here is derived from an EMBL/GenBank/DDBJ whole genome shotgun (WGS) entry which is preliminary data.</text>
</comment>
<gene>
    <name evidence="2" type="ORF">DOK76_06945</name>
</gene>
<dbReference type="Pfam" id="PF11151">
    <property type="entry name" value="DUF2929"/>
    <property type="match status" value="1"/>
</dbReference>
<name>A0ABS3HSR2_9ENTE</name>
<protein>
    <submittedName>
        <fullName evidence="2">YjzD family protein</fullName>
    </submittedName>
</protein>
<keyword evidence="1" id="KW-0472">Membrane</keyword>
<sequence>MSKLIVLFWTLVLGQVVGYIGLALTNGTYDFMQVAIVSVIMAIIIMIIGEVAVPKKNKADSK</sequence>
<evidence type="ECO:0000256" key="1">
    <source>
        <dbReference type="SAM" id="Phobius"/>
    </source>
</evidence>
<dbReference type="InterPro" id="IPR021324">
    <property type="entry name" value="DUF2929"/>
</dbReference>
<reference evidence="2 3" key="1">
    <citation type="submission" date="2021-03" db="EMBL/GenBank/DDBJ databases">
        <title>Enterococcal diversity collection.</title>
        <authorList>
            <person name="Gilmore M.S."/>
            <person name="Schwartzman J."/>
            <person name="Van Tyne D."/>
            <person name="Martin M."/>
            <person name="Earl A.M."/>
            <person name="Manson A.L."/>
            <person name="Straub T."/>
            <person name="Salamzade R."/>
            <person name="Saavedra J."/>
            <person name="Lebreton F."/>
            <person name="Prichula J."/>
            <person name="Schaufler K."/>
            <person name="Gaca A."/>
            <person name="Sgardioli B."/>
            <person name="Wagenaar J."/>
            <person name="Strong T."/>
        </authorList>
    </citation>
    <scope>NUCLEOTIDE SEQUENCE [LARGE SCALE GENOMIC DNA]</scope>
    <source>
        <strain evidence="2 3">DIV0080</strain>
    </source>
</reference>
<evidence type="ECO:0000313" key="2">
    <source>
        <dbReference type="EMBL" id="MBO0476800.1"/>
    </source>
</evidence>
<accession>A0ABS3HSR2</accession>
<keyword evidence="1" id="KW-1133">Transmembrane helix</keyword>
<dbReference type="Proteomes" id="UP000664857">
    <property type="component" value="Unassembled WGS sequence"/>
</dbReference>
<keyword evidence="3" id="KW-1185">Reference proteome</keyword>
<feature type="transmembrane region" description="Helical" evidence="1">
    <location>
        <begin position="34"/>
        <end position="53"/>
    </location>
</feature>
<evidence type="ECO:0000313" key="3">
    <source>
        <dbReference type="Proteomes" id="UP000664857"/>
    </source>
</evidence>